<sequence length="349" mass="37474">MKDHKPLGVGILGAGPVTQAIHLPTLKRLPQFDVVHVMDIDADVANAVAARADAEASTTATDVMGDPRVEVVAICSPPAFHAAQVLAAIDAGKRGILCEKPFATSREEAMELADVAQRNGVPIVVGAMHTYDPAWDAVSAQWDRLGSAAHSIRSSIVLPMNSRFEDWATEIHHRAAPSASGSLMGSSARSAMLHAGIMGLAIHNLPLLRRFMPTVDEVMLAELFTPFGYHVTLRSGEQFADLFAYMHHQWRPDWTLDVWGDTSELHLEFPPSYVHAGSAVASLRTANSLETFGPYDSNGYEAEWGHLAALIEHGGRQNPAEFTAAIDDLTFAIDIADRAAAMVLAGSAA</sequence>
<reference evidence="2 3" key="1">
    <citation type="submission" date="2019-06" db="EMBL/GenBank/DDBJ databases">
        <title>Sequencing the genomes of 1000 actinobacteria strains.</title>
        <authorList>
            <person name="Klenk H.-P."/>
        </authorList>
    </citation>
    <scope>NUCLEOTIDE SEQUENCE [LARGE SCALE GENOMIC DNA]</scope>
    <source>
        <strain evidence="2 3">DSM 26477</strain>
    </source>
</reference>
<dbReference type="RefSeq" id="WP_246081418.1">
    <property type="nucleotide sequence ID" value="NZ_VFOM01000001.1"/>
</dbReference>
<evidence type="ECO:0000313" key="3">
    <source>
        <dbReference type="Proteomes" id="UP000317998"/>
    </source>
</evidence>
<dbReference type="PANTHER" id="PTHR43377:SF1">
    <property type="entry name" value="BILIVERDIN REDUCTASE A"/>
    <property type="match status" value="1"/>
</dbReference>
<name>A0A542YL79_9MICO</name>
<organism evidence="2 3">
    <name type="scientific">Homoserinimonas aerilata</name>
    <dbReference type="NCBI Taxonomy" id="1162970"/>
    <lineage>
        <taxon>Bacteria</taxon>
        <taxon>Bacillati</taxon>
        <taxon>Actinomycetota</taxon>
        <taxon>Actinomycetes</taxon>
        <taxon>Micrococcales</taxon>
        <taxon>Microbacteriaceae</taxon>
        <taxon>Homoserinimonas</taxon>
    </lineage>
</organism>
<proteinExistence type="predicted"/>
<dbReference type="PANTHER" id="PTHR43377">
    <property type="entry name" value="BILIVERDIN REDUCTASE A"/>
    <property type="match status" value="1"/>
</dbReference>
<accession>A0A542YL79</accession>
<dbReference type="Gene3D" id="3.40.50.720">
    <property type="entry name" value="NAD(P)-binding Rossmann-like Domain"/>
    <property type="match status" value="1"/>
</dbReference>
<dbReference type="AlphaFoldDB" id="A0A542YL79"/>
<comment type="caution">
    <text evidence="2">The sequence shown here is derived from an EMBL/GenBank/DDBJ whole genome shotgun (WGS) entry which is preliminary data.</text>
</comment>
<dbReference type="EMBL" id="VFOM01000001">
    <property type="protein sequence ID" value="TQL48845.1"/>
    <property type="molecule type" value="Genomic_DNA"/>
</dbReference>
<dbReference type="SUPFAM" id="SSF51735">
    <property type="entry name" value="NAD(P)-binding Rossmann-fold domains"/>
    <property type="match status" value="1"/>
</dbReference>
<dbReference type="GO" id="GO:0000166">
    <property type="term" value="F:nucleotide binding"/>
    <property type="evidence" value="ECO:0007669"/>
    <property type="project" value="InterPro"/>
</dbReference>
<evidence type="ECO:0000259" key="1">
    <source>
        <dbReference type="Pfam" id="PF01408"/>
    </source>
</evidence>
<feature type="domain" description="Gfo/Idh/MocA-like oxidoreductase N-terminal" evidence="1">
    <location>
        <begin position="8"/>
        <end position="126"/>
    </location>
</feature>
<dbReference type="InterPro" id="IPR051450">
    <property type="entry name" value="Gfo/Idh/MocA_Oxidoreductases"/>
</dbReference>
<keyword evidence="3" id="KW-1185">Reference proteome</keyword>
<evidence type="ECO:0000313" key="2">
    <source>
        <dbReference type="EMBL" id="TQL48845.1"/>
    </source>
</evidence>
<dbReference type="Proteomes" id="UP000317998">
    <property type="component" value="Unassembled WGS sequence"/>
</dbReference>
<dbReference type="InterPro" id="IPR000683">
    <property type="entry name" value="Gfo/Idh/MocA-like_OxRdtase_N"/>
</dbReference>
<protein>
    <submittedName>
        <fullName evidence="2">Putative dehydrogenase</fullName>
    </submittedName>
</protein>
<dbReference type="Pfam" id="PF01408">
    <property type="entry name" value="GFO_IDH_MocA"/>
    <property type="match status" value="1"/>
</dbReference>
<gene>
    <name evidence="2" type="ORF">FB562_1951</name>
</gene>
<dbReference type="InterPro" id="IPR036291">
    <property type="entry name" value="NAD(P)-bd_dom_sf"/>
</dbReference>